<evidence type="ECO:0000259" key="7">
    <source>
        <dbReference type="PROSITE" id="PS50089"/>
    </source>
</evidence>
<evidence type="ECO:0000313" key="10">
    <source>
        <dbReference type="Proteomes" id="UP000887568"/>
    </source>
</evidence>
<protein>
    <submittedName>
        <fullName evidence="9">Uncharacterized protein</fullName>
    </submittedName>
</protein>
<dbReference type="Gene3D" id="3.30.40.10">
    <property type="entry name" value="Zinc/RING finger domain, C3HC4 (zinc finger)"/>
    <property type="match status" value="1"/>
</dbReference>
<dbReference type="GO" id="GO:0008270">
    <property type="term" value="F:zinc ion binding"/>
    <property type="evidence" value="ECO:0007669"/>
    <property type="project" value="UniProtKB-KW"/>
</dbReference>
<dbReference type="InterPro" id="IPR018957">
    <property type="entry name" value="Znf_C3HC4_RING-type"/>
</dbReference>
<evidence type="ECO:0000313" key="9">
    <source>
        <dbReference type="EnsemblMetazoa" id="XP_038050189.1"/>
    </source>
</evidence>
<feature type="domain" description="B box-type" evidence="8">
    <location>
        <begin position="157"/>
        <end position="196"/>
    </location>
</feature>
<feature type="compositionally biased region" description="Polar residues" evidence="6">
    <location>
        <begin position="382"/>
        <end position="397"/>
    </location>
</feature>
<dbReference type="PROSITE" id="PS00518">
    <property type="entry name" value="ZF_RING_1"/>
    <property type="match status" value="1"/>
</dbReference>
<feature type="compositionally biased region" description="Polar residues" evidence="6">
    <location>
        <begin position="635"/>
        <end position="650"/>
    </location>
</feature>
<dbReference type="Gene3D" id="3.30.160.60">
    <property type="entry name" value="Classic Zinc Finger"/>
    <property type="match status" value="1"/>
</dbReference>
<dbReference type="SUPFAM" id="SSF57845">
    <property type="entry name" value="B-box zinc-binding domain"/>
    <property type="match status" value="1"/>
</dbReference>
<dbReference type="SUPFAM" id="SSF57850">
    <property type="entry name" value="RING/U-box"/>
    <property type="match status" value="1"/>
</dbReference>
<evidence type="ECO:0000256" key="3">
    <source>
        <dbReference type="ARBA" id="ARBA00022833"/>
    </source>
</evidence>
<keyword evidence="5" id="KW-0175">Coiled coil</keyword>
<dbReference type="OMA" id="QNEMARG"/>
<feature type="compositionally biased region" description="Basic and acidic residues" evidence="6">
    <location>
        <begin position="614"/>
        <end position="629"/>
    </location>
</feature>
<dbReference type="Pfam" id="PF00643">
    <property type="entry name" value="zf-B_box"/>
    <property type="match status" value="1"/>
</dbReference>
<dbReference type="Pfam" id="PF00097">
    <property type="entry name" value="zf-C3HC4"/>
    <property type="match status" value="1"/>
</dbReference>
<feature type="coiled-coil region" evidence="5">
    <location>
        <begin position="211"/>
        <end position="296"/>
    </location>
</feature>
<dbReference type="PANTHER" id="PTHR25462:SF301">
    <property type="entry name" value="E3 UBIQUITIN-PROTEIN LIGASE TRIM56-LIKE"/>
    <property type="match status" value="1"/>
</dbReference>
<dbReference type="OrthoDB" id="8062037at2759"/>
<sequence length="671" mass="73377">MEKQKSNPLLCFLCNKTFKRPKILDCLHSYCEKCLQDMQKSNKQRTDNIRCPDCRQITPVGVCGAKANIFLARLVEDAAVSEIVTRSKSAAAEISCNVCKKREAACRCSECAVFLCVVCRAYHGQLPATSGHGVYTLEECRAGKAGGVTGRFDAPDCPDHTGERCRFYCLTCRKLICRDCTVLDRSSSEPHEYTSLAAAAPLERHAADALLSRLENKVPDLETSLHVLEEMGPALKKRSDMAKAKVQAVANKIRESLAEEEKRLLKEIRLESQKELKALKENQNEVSATLNNARSSLKSTRLFVQRSTDTELLWLHPTLVKHLEGLVLKDAPGEPLALSFTESDDDMSLGVLTKENITEAVKAAVEKTKGKEKPTSRRVTEKASTSRPKEPTVSSNKENPPPESEDCSDSEDGSNSEDSSDPEDGMMGSSSLSVSDKPSTLTKQPIPIGRDTPADRKELGRQPAGTSAPKMKPASEPARKPKDAAPPSDRILRSSSKANATQNQASSRPANRQQAGISVAPELGQLTEDAVDSPDCGQALHRDGINPSLMRVAGLAKKPSQMTQPEQIPTRLSQQERQNRMQAPTMYTSAPSNDFNYNPNFAAAAGLFASSVQHAKDEEPTHPDSDRAQEATVHGVQSHQDYPLITSPNIQRGDIQRVANKYDTDSDDSDL</sequence>
<dbReference type="InterPro" id="IPR047153">
    <property type="entry name" value="TRIM45/56/19-like"/>
</dbReference>
<dbReference type="Proteomes" id="UP000887568">
    <property type="component" value="Unplaced"/>
</dbReference>
<feature type="region of interest" description="Disordered" evidence="6">
    <location>
        <begin position="611"/>
        <end position="671"/>
    </location>
</feature>
<feature type="domain" description="B box-type" evidence="8">
    <location>
        <begin position="91"/>
        <end position="137"/>
    </location>
</feature>
<evidence type="ECO:0000256" key="1">
    <source>
        <dbReference type="ARBA" id="ARBA00022723"/>
    </source>
</evidence>
<feature type="compositionally biased region" description="Polar residues" evidence="6">
    <location>
        <begin position="428"/>
        <end position="443"/>
    </location>
</feature>
<keyword evidence="2 4" id="KW-0863">Zinc-finger</keyword>
<evidence type="ECO:0000259" key="8">
    <source>
        <dbReference type="PROSITE" id="PS50119"/>
    </source>
</evidence>
<feature type="compositionally biased region" description="Polar residues" evidence="6">
    <location>
        <begin position="560"/>
        <end position="592"/>
    </location>
</feature>
<dbReference type="AlphaFoldDB" id="A0A913ZFG0"/>
<keyword evidence="3" id="KW-0862">Zinc</keyword>
<dbReference type="PROSITE" id="PS50119">
    <property type="entry name" value="ZF_BBOX"/>
    <property type="match status" value="2"/>
</dbReference>
<organism evidence="9 10">
    <name type="scientific">Patiria miniata</name>
    <name type="common">Bat star</name>
    <name type="synonym">Asterina miniata</name>
    <dbReference type="NCBI Taxonomy" id="46514"/>
    <lineage>
        <taxon>Eukaryota</taxon>
        <taxon>Metazoa</taxon>
        <taxon>Echinodermata</taxon>
        <taxon>Eleutherozoa</taxon>
        <taxon>Asterozoa</taxon>
        <taxon>Asteroidea</taxon>
        <taxon>Valvatacea</taxon>
        <taxon>Valvatida</taxon>
        <taxon>Asterinidae</taxon>
        <taxon>Patiria</taxon>
    </lineage>
</organism>
<feature type="compositionally biased region" description="Polar residues" evidence="6">
    <location>
        <begin position="493"/>
        <end position="516"/>
    </location>
</feature>
<accession>A0A913ZFG0</accession>
<dbReference type="InterPro" id="IPR001841">
    <property type="entry name" value="Znf_RING"/>
</dbReference>
<dbReference type="RefSeq" id="XP_038050189.1">
    <property type="nucleotide sequence ID" value="XM_038194261.1"/>
</dbReference>
<feature type="domain" description="RING-type" evidence="7">
    <location>
        <begin position="11"/>
        <end position="55"/>
    </location>
</feature>
<dbReference type="InterPro" id="IPR000315">
    <property type="entry name" value="Znf_B-box"/>
</dbReference>
<dbReference type="SMART" id="SM00184">
    <property type="entry name" value="RING"/>
    <property type="match status" value="1"/>
</dbReference>
<dbReference type="InterPro" id="IPR017907">
    <property type="entry name" value="Znf_RING_CS"/>
</dbReference>
<proteinExistence type="predicted"/>
<keyword evidence="10" id="KW-1185">Reference proteome</keyword>
<feature type="region of interest" description="Disordered" evidence="6">
    <location>
        <begin position="364"/>
        <end position="592"/>
    </location>
</feature>
<dbReference type="CDD" id="cd19757">
    <property type="entry name" value="Bbox1"/>
    <property type="match status" value="1"/>
</dbReference>
<reference evidence="9" key="1">
    <citation type="submission" date="2022-11" db="UniProtKB">
        <authorList>
            <consortium name="EnsemblMetazoa"/>
        </authorList>
    </citation>
    <scope>IDENTIFICATION</scope>
</reference>
<dbReference type="EnsemblMetazoa" id="XM_038194261.1">
    <property type="protein sequence ID" value="XP_038050189.1"/>
    <property type="gene ID" value="LOC119723552"/>
</dbReference>
<dbReference type="PANTHER" id="PTHR25462">
    <property type="entry name" value="BONUS, ISOFORM C-RELATED"/>
    <property type="match status" value="1"/>
</dbReference>
<evidence type="ECO:0000256" key="2">
    <source>
        <dbReference type="ARBA" id="ARBA00022771"/>
    </source>
</evidence>
<dbReference type="InterPro" id="IPR013083">
    <property type="entry name" value="Znf_RING/FYVE/PHD"/>
</dbReference>
<evidence type="ECO:0000256" key="4">
    <source>
        <dbReference type="PROSITE-ProRule" id="PRU00024"/>
    </source>
</evidence>
<evidence type="ECO:0000256" key="5">
    <source>
        <dbReference type="SAM" id="Coils"/>
    </source>
</evidence>
<dbReference type="SMART" id="SM00336">
    <property type="entry name" value="BBOX"/>
    <property type="match status" value="2"/>
</dbReference>
<dbReference type="PROSITE" id="PS50089">
    <property type="entry name" value="ZF_RING_2"/>
    <property type="match status" value="1"/>
</dbReference>
<feature type="compositionally biased region" description="Basic and acidic residues" evidence="6">
    <location>
        <begin position="364"/>
        <end position="381"/>
    </location>
</feature>
<keyword evidence="1" id="KW-0479">Metal-binding</keyword>
<name>A0A913ZFG0_PATMI</name>
<feature type="compositionally biased region" description="Acidic residues" evidence="6">
    <location>
        <begin position="403"/>
        <end position="424"/>
    </location>
</feature>
<dbReference type="GeneID" id="119723552"/>
<evidence type="ECO:0000256" key="6">
    <source>
        <dbReference type="SAM" id="MobiDB-lite"/>
    </source>
</evidence>